<proteinExistence type="predicted"/>
<feature type="compositionally biased region" description="Polar residues" evidence="1">
    <location>
        <begin position="55"/>
        <end position="64"/>
    </location>
</feature>
<sequence>MTFALWTRRRRRRSGKKVLYTPHPGIRARVRRARRVRARRITPPGSARSRPLLTRSGNPQTMID</sequence>
<accession>A0ABX6AZN6</accession>
<name>A0ABX6AZN6_9ACTN</name>
<dbReference type="Proteomes" id="UP000326041">
    <property type="component" value="Chromosome"/>
</dbReference>
<reference evidence="2 3" key="1">
    <citation type="submission" date="2017-09" db="EMBL/GenBank/DDBJ databases">
        <authorList>
            <person name="Lee N."/>
            <person name="Cho B.-K."/>
        </authorList>
    </citation>
    <scope>NUCLEOTIDE SEQUENCE [LARGE SCALE GENOMIC DNA]</scope>
    <source>
        <strain evidence="2 3">ATCC 13879</strain>
    </source>
</reference>
<evidence type="ECO:0000313" key="2">
    <source>
        <dbReference type="EMBL" id="QEV08291.1"/>
    </source>
</evidence>
<evidence type="ECO:0000313" key="3">
    <source>
        <dbReference type="Proteomes" id="UP000326041"/>
    </source>
</evidence>
<keyword evidence="3" id="KW-1185">Reference proteome</keyword>
<dbReference type="EMBL" id="CP023697">
    <property type="protein sequence ID" value="QEV08291.1"/>
    <property type="molecule type" value="Genomic_DNA"/>
</dbReference>
<protein>
    <submittedName>
        <fullName evidence="2">Uncharacterized protein</fullName>
    </submittedName>
</protein>
<gene>
    <name evidence="2" type="ORF">CP972_24065</name>
</gene>
<evidence type="ECO:0000256" key="1">
    <source>
        <dbReference type="SAM" id="MobiDB-lite"/>
    </source>
</evidence>
<feature type="region of interest" description="Disordered" evidence="1">
    <location>
        <begin position="36"/>
        <end position="64"/>
    </location>
</feature>
<organism evidence="2 3">
    <name type="scientific">Streptomyces prasinus</name>
    <dbReference type="NCBI Taxonomy" id="67345"/>
    <lineage>
        <taxon>Bacteria</taxon>
        <taxon>Bacillati</taxon>
        <taxon>Actinomycetota</taxon>
        <taxon>Actinomycetes</taxon>
        <taxon>Kitasatosporales</taxon>
        <taxon>Streptomycetaceae</taxon>
        <taxon>Streptomyces</taxon>
    </lineage>
</organism>